<evidence type="ECO:0000313" key="3">
    <source>
        <dbReference type="EMBL" id="OGC27580.1"/>
    </source>
</evidence>
<name>A0A1F4T4V8_UNCSA</name>
<evidence type="ECO:0000256" key="1">
    <source>
        <dbReference type="SAM" id="Coils"/>
    </source>
</evidence>
<proteinExistence type="predicted"/>
<dbReference type="PANTHER" id="PTHR43630">
    <property type="entry name" value="POLY-BETA-1,6-N-ACETYL-D-GLUCOSAMINE SYNTHASE"/>
    <property type="match status" value="1"/>
</dbReference>
<dbReference type="PANTHER" id="PTHR43630:SF2">
    <property type="entry name" value="GLYCOSYLTRANSFERASE"/>
    <property type="match status" value="1"/>
</dbReference>
<evidence type="ECO:0000313" key="4">
    <source>
        <dbReference type="Proteomes" id="UP000178602"/>
    </source>
</evidence>
<dbReference type="SUPFAM" id="SSF48452">
    <property type="entry name" value="TPR-like"/>
    <property type="match status" value="1"/>
</dbReference>
<dbReference type="InterPro" id="IPR011990">
    <property type="entry name" value="TPR-like_helical_dom_sf"/>
</dbReference>
<protein>
    <recommendedName>
        <fullName evidence="2">Glycosyltransferase 2-like domain-containing protein</fullName>
    </recommendedName>
</protein>
<feature type="coiled-coil region" evidence="1">
    <location>
        <begin position="323"/>
        <end position="350"/>
    </location>
</feature>
<evidence type="ECO:0000259" key="2">
    <source>
        <dbReference type="Pfam" id="PF00535"/>
    </source>
</evidence>
<keyword evidence="1" id="KW-0175">Coiled coil</keyword>
<dbReference type="SUPFAM" id="SSF53448">
    <property type="entry name" value="Nucleotide-diphospho-sugar transferases"/>
    <property type="match status" value="1"/>
</dbReference>
<dbReference type="CDD" id="cd02511">
    <property type="entry name" value="Beta4Glucosyltransferase"/>
    <property type="match status" value="1"/>
</dbReference>
<feature type="domain" description="Glycosyltransferase 2-like" evidence="2">
    <location>
        <begin position="3"/>
        <end position="136"/>
    </location>
</feature>
<organism evidence="3 4">
    <name type="scientific">candidate division WOR-1 bacterium RIFOXYC12_FULL_54_18</name>
    <dbReference type="NCBI Taxonomy" id="1802584"/>
    <lineage>
        <taxon>Bacteria</taxon>
        <taxon>Bacillati</taxon>
        <taxon>Saganbacteria</taxon>
    </lineage>
</organism>
<accession>A0A1F4T4V8</accession>
<dbReference type="InterPro" id="IPR001173">
    <property type="entry name" value="Glyco_trans_2-like"/>
</dbReference>
<dbReference type="Gene3D" id="1.25.40.10">
    <property type="entry name" value="Tetratricopeptide repeat domain"/>
    <property type="match status" value="1"/>
</dbReference>
<gene>
    <name evidence="3" type="ORF">A3K49_00965</name>
</gene>
<dbReference type="AlphaFoldDB" id="A0A1F4T4V8"/>
<dbReference type="Pfam" id="PF00535">
    <property type="entry name" value="Glycos_transf_2"/>
    <property type="match status" value="1"/>
</dbReference>
<sequence length="350" mass="39563">MLSVCMIVKNEAANLKLTLPQLVKHAAEVIVVDTGSSDETIDVAENLGAKVYNFEWISDFAAARNYSLSLAKQPWILWLDADEYLKEEDVAGLIEELKKTPETIDAYQLIITESPFNQTVRGSSYPRVKVFRRERGLHFERTINEQLVDQSGKAVDGEILPILIYHWGRFLSEQKMTEKKARYYRMYNDHLRDHATDPYVNFLLADLLKEDKRLVEAYAAYGITVEHAGFDGKIKKEALIKMAEIGLKIGKFKESVNCAKEVLKIDEQSVAAKNVLATLLVGVGQVEPAIEMLEEALNQTGETVDPIRDKIIPRVVLADAYARKGDQEKAARYRAEAAKLEEKYNAHSTK</sequence>
<dbReference type="InterPro" id="IPR029044">
    <property type="entry name" value="Nucleotide-diphossugar_trans"/>
</dbReference>
<dbReference type="Gene3D" id="3.90.550.10">
    <property type="entry name" value="Spore Coat Polysaccharide Biosynthesis Protein SpsA, Chain A"/>
    <property type="match status" value="1"/>
</dbReference>
<dbReference type="Proteomes" id="UP000178602">
    <property type="component" value="Unassembled WGS sequence"/>
</dbReference>
<reference evidence="3 4" key="1">
    <citation type="journal article" date="2016" name="Nat. Commun.">
        <title>Thousands of microbial genomes shed light on interconnected biogeochemical processes in an aquifer system.</title>
        <authorList>
            <person name="Anantharaman K."/>
            <person name="Brown C.T."/>
            <person name="Hug L.A."/>
            <person name="Sharon I."/>
            <person name="Castelle C.J."/>
            <person name="Probst A.J."/>
            <person name="Thomas B.C."/>
            <person name="Singh A."/>
            <person name="Wilkins M.J."/>
            <person name="Karaoz U."/>
            <person name="Brodie E.L."/>
            <person name="Williams K.H."/>
            <person name="Hubbard S.S."/>
            <person name="Banfield J.F."/>
        </authorList>
    </citation>
    <scope>NUCLEOTIDE SEQUENCE [LARGE SCALE GENOMIC DNA]</scope>
</reference>
<comment type="caution">
    <text evidence="3">The sequence shown here is derived from an EMBL/GenBank/DDBJ whole genome shotgun (WGS) entry which is preliminary data.</text>
</comment>
<dbReference type="EMBL" id="MEUG01000001">
    <property type="protein sequence ID" value="OGC27580.1"/>
    <property type="molecule type" value="Genomic_DNA"/>
</dbReference>